<feature type="transmembrane region" description="Helical" evidence="6">
    <location>
        <begin position="42"/>
        <end position="63"/>
    </location>
</feature>
<evidence type="ECO:0000256" key="1">
    <source>
        <dbReference type="ARBA" id="ARBA00004651"/>
    </source>
</evidence>
<keyword evidence="4 6" id="KW-1133">Transmembrane helix</keyword>
<evidence type="ECO:0000313" key="7">
    <source>
        <dbReference type="EMBL" id="MFD1184724.1"/>
    </source>
</evidence>
<feature type="transmembrane region" description="Helical" evidence="6">
    <location>
        <begin position="447"/>
        <end position="465"/>
    </location>
</feature>
<dbReference type="Proteomes" id="UP001597094">
    <property type="component" value="Unassembled WGS sequence"/>
</dbReference>
<feature type="transmembrane region" description="Helical" evidence="6">
    <location>
        <begin position="173"/>
        <end position="192"/>
    </location>
</feature>
<feature type="transmembrane region" description="Helical" evidence="6">
    <location>
        <begin position="391"/>
        <end position="410"/>
    </location>
</feature>
<comment type="caution">
    <text evidence="7">The sequence shown here is derived from an EMBL/GenBank/DDBJ whole genome shotgun (WGS) entry which is preliminary data.</text>
</comment>
<comment type="subcellular location">
    <subcellularLocation>
        <location evidence="1">Cell membrane</location>
        <topology evidence="1">Multi-pass membrane protein</topology>
    </subcellularLocation>
</comment>
<feature type="transmembrane region" description="Helical" evidence="6">
    <location>
        <begin position="297"/>
        <end position="316"/>
    </location>
</feature>
<reference evidence="8" key="1">
    <citation type="journal article" date="2019" name="Int. J. Syst. Evol. Microbiol.">
        <title>The Global Catalogue of Microorganisms (GCM) 10K type strain sequencing project: providing services to taxonomists for standard genome sequencing and annotation.</title>
        <authorList>
            <consortium name="The Broad Institute Genomics Platform"/>
            <consortium name="The Broad Institute Genome Sequencing Center for Infectious Disease"/>
            <person name="Wu L."/>
            <person name="Ma J."/>
        </authorList>
    </citation>
    <scope>NUCLEOTIDE SEQUENCE [LARGE SCALE GENOMIC DNA]</scope>
    <source>
        <strain evidence="8">JCM 31319</strain>
    </source>
</reference>
<dbReference type="PANTHER" id="PTHR30250">
    <property type="entry name" value="PST FAMILY PREDICTED COLANIC ACID TRANSPORTER"/>
    <property type="match status" value="1"/>
</dbReference>
<proteinExistence type="predicted"/>
<evidence type="ECO:0000256" key="5">
    <source>
        <dbReference type="ARBA" id="ARBA00023136"/>
    </source>
</evidence>
<keyword evidence="2" id="KW-1003">Cell membrane</keyword>
<protein>
    <submittedName>
        <fullName evidence="7">Lipopolysaccharide biosynthesis protein</fullName>
    </submittedName>
</protein>
<keyword evidence="3 6" id="KW-0812">Transmembrane</keyword>
<feature type="transmembrane region" description="Helical" evidence="6">
    <location>
        <begin position="84"/>
        <end position="105"/>
    </location>
</feature>
<evidence type="ECO:0000256" key="3">
    <source>
        <dbReference type="ARBA" id="ARBA00022692"/>
    </source>
</evidence>
<gene>
    <name evidence="7" type="ORF">ACFQ2O_00805</name>
</gene>
<evidence type="ECO:0000256" key="2">
    <source>
        <dbReference type="ARBA" id="ARBA00022475"/>
    </source>
</evidence>
<evidence type="ECO:0000313" key="8">
    <source>
        <dbReference type="Proteomes" id="UP001597094"/>
    </source>
</evidence>
<dbReference type="RefSeq" id="WP_377522108.1">
    <property type="nucleotide sequence ID" value="NZ_JBHTLD010000003.1"/>
</dbReference>
<accession>A0ABW3SJC6</accession>
<dbReference type="PANTHER" id="PTHR30250:SF11">
    <property type="entry name" value="O-ANTIGEN TRANSPORTER-RELATED"/>
    <property type="match status" value="1"/>
</dbReference>
<evidence type="ECO:0000256" key="6">
    <source>
        <dbReference type="SAM" id="Phobius"/>
    </source>
</evidence>
<sequence length="472" mass="53676">MLRKLFSHAAIYGLAAQLPRVAGVLALPVITPYLTTVDYGVAGVMSAYLAALTLIHSLGLGTVEMNSFVKYPLRYKWIWRQIHGFMLLWSILYSCIMFAVLYAAVPDEAIENRSMLVLLQVVPVAFLAPTTGYGGITFLLRQQPMAIAWRSFLVGVVMVALNVYFIAELRLGYMGWFYASFCSEVLHFFLYFKKVYFQEKIWPIFNFKWHRIRHSLKVGLPLVPHNFSSFLLDASDKLVLDALKIPIARIGFYSLASSFGLYFSAATNALEQAASPFYYKYYGNAADKTALLAARKMTIIMQGLFLAVTFIAALWMREVFQLLIKNEELQQAYPLAIIILMGYNYRPMYWAVVNRLAYEEKTKVLWKISLVAGLGNVLLNLLLIPLYGVEAAAFTTFAALMYMGYSGFLLKEYKHLPRVPHYPLLWLLVTIGFMFLVYYLSEAAVSVKAILSFILAVIALVLITFKIRFRSR</sequence>
<evidence type="ECO:0000256" key="4">
    <source>
        <dbReference type="ARBA" id="ARBA00022989"/>
    </source>
</evidence>
<feature type="transmembrane region" description="Helical" evidence="6">
    <location>
        <begin position="364"/>
        <end position="385"/>
    </location>
</feature>
<name>A0ABW3SJC6_9BACT</name>
<organism evidence="7 8">
    <name type="scientific">Pontibacter rugosus</name>
    <dbReference type="NCBI Taxonomy" id="1745966"/>
    <lineage>
        <taxon>Bacteria</taxon>
        <taxon>Pseudomonadati</taxon>
        <taxon>Bacteroidota</taxon>
        <taxon>Cytophagia</taxon>
        <taxon>Cytophagales</taxon>
        <taxon>Hymenobacteraceae</taxon>
        <taxon>Pontibacter</taxon>
    </lineage>
</organism>
<dbReference type="InterPro" id="IPR050833">
    <property type="entry name" value="Poly_Biosynth_Transport"/>
</dbReference>
<feature type="transmembrane region" description="Helical" evidence="6">
    <location>
        <begin position="422"/>
        <end position="441"/>
    </location>
</feature>
<feature type="transmembrane region" description="Helical" evidence="6">
    <location>
        <begin position="117"/>
        <end position="140"/>
    </location>
</feature>
<keyword evidence="5 6" id="KW-0472">Membrane</keyword>
<keyword evidence="8" id="KW-1185">Reference proteome</keyword>
<dbReference type="EMBL" id="JBHTLD010000003">
    <property type="protein sequence ID" value="MFD1184724.1"/>
    <property type="molecule type" value="Genomic_DNA"/>
</dbReference>
<feature type="transmembrane region" description="Helical" evidence="6">
    <location>
        <begin position="332"/>
        <end position="352"/>
    </location>
</feature>
<feature type="transmembrane region" description="Helical" evidence="6">
    <location>
        <begin position="147"/>
        <end position="167"/>
    </location>
</feature>